<gene>
    <name evidence="2" type="ORF">UFOVP11_52</name>
</gene>
<accession>A0A6J5KML4</accession>
<sequence length="223" mass="25250">MTTFTTEDRIIAEKDGSLTINAQQGTEEWLQARLGYVSASRITDVLAKGKGGEAKTRESYRWELVSQRMTGIVKDSFTNKAMEHGTATEPEARIHYEVTHSVFVDEVGFIKHPTIQWVGASPDGLIGDEGGLEIKCPNTDTHLKTIASGKAPAQYIGQMQMGMWVTGRKWWDFVSYDSRIQQKNLRYFCVRVMRDEEYIANMEQEVMLFLSEVNEVINNLSGE</sequence>
<feature type="domain" description="YqaJ viral recombinase" evidence="1">
    <location>
        <begin position="28"/>
        <end position="168"/>
    </location>
</feature>
<evidence type="ECO:0000313" key="2">
    <source>
        <dbReference type="EMBL" id="CAB4121469.1"/>
    </source>
</evidence>
<keyword evidence="2" id="KW-0378">Hydrolase</keyword>
<evidence type="ECO:0000259" key="1">
    <source>
        <dbReference type="Pfam" id="PF09588"/>
    </source>
</evidence>
<dbReference type="PANTHER" id="PTHR46609">
    <property type="entry name" value="EXONUCLEASE, PHAGE-TYPE/RECB, C-TERMINAL DOMAIN-CONTAINING PROTEIN"/>
    <property type="match status" value="1"/>
</dbReference>
<dbReference type="InterPro" id="IPR011604">
    <property type="entry name" value="PDDEXK-like_dom_sf"/>
</dbReference>
<dbReference type="NCBIfam" id="TIGR03033">
    <property type="entry name" value="phage_rel_nuc"/>
    <property type="match status" value="1"/>
</dbReference>
<dbReference type="InterPro" id="IPR019080">
    <property type="entry name" value="YqaJ_viral_recombinase"/>
</dbReference>
<protein>
    <submittedName>
        <fullName evidence="2">Phage_rel_nuc, putative phage-type endonuclease</fullName>
    </submittedName>
</protein>
<dbReference type="CDD" id="cd22343">
    <property type="entry name" value="PDDEXK_lambda_exonuclease-like"/>
    <property type="match status" value="1"/>
</dbReference>
<keyword evidence="2" id="KW-0255">Endonuclease</keyword>
<dbReference type="SUPFAM" id="SSF52980">
    <property type="entry name" value="Restriction endonuclease-like"/>
    <property type="match status" value="1"/>
</dbReference>
<proteinExistence type="predicted"/>
<dbReference type="Pfam" id="PF09588">
    <property type="entry name" value="YqaJ"/>
    <property type="match status" value="1"/>
</dbReference>
<dbReference type="InterPro" id="IPR051703">
    <property type="entry name" value="NF-kappa-B_Signaling_Reg"/>
</dbReference>
<dbReference type="InterPro" id="IPR011335">
    <property type="entry name" value="Restrct_endonuc-II-like"/>
</dbReference>
<dbReference type="GO" id="GO:0004519">
    <property type="term" value="F:endonuclease activity"/>
    <property type="evidence" value="ECO:0007669"/>
    <property type="project" value="UniProtKB-KW"/>
</dbReference>
<organism evidence="2">
    <name type="scientific">uncultured Caudovirales phage</name>
    <dbReference type="NCBI Taxonomy" id="2100421"/>
    <lineage>
        <taxon>Viruses</taxon>
        <taxon>Duplodnaviria</taxon>
        <taxon>Heunggongvirae</taxon>
        <taxon>Uroviricota</taxon>
        <taxon>Caudoviricetes</taxon>
        <taxon>Peduoviridae</taxon>
        <taxon>Maltschvirus</taxon>
        <taxon>Maltschvirus maltsch</taxon>
    </lineage>
</organism>
<keyword evidence="2" id="KW-0540">Nuclease</keyword>
<reference evidence="2" key="1">
    <citation type="submission" date="2020-04" db="EMBL/GenBank/DDBJ databases">
        <authorList>
            <person name="Chiriac C."/>
            <person name="Salcher M."/>
            <person name="Ghai R."/>
            <person name="Kavagutti S V."/>
        </authorList>
    </citation>
    <scope>NUCLEOTIDE SEQUENCE</scope>
</reference>
<dbReference type="EMBL" id="LR796147">
    <property type="protein sequence ID" value="CAB4121469.1"/>
    <property type="molecule type" value="Genomic_DNA"/>
</dbReference>
<name>A0A6J5KML4_9CAUD</name>
<dbReference type="Gene3D" id="3.90.320.10">
    <property type="match status" value="1"/>
</dbReference>
<dbReference type="PANTHER" id="PTHR46609:SF6">
    <property type="entry name" value="EXONUCLEASE, PHAGE-TYPE_RECB, C-TERMINAL DOMAIN-CONTAINING PROTEIN-RELATED"/>
    <property type="match status" value="1"/>
</dbReference>
<dbReference type="InterPro" id="IPR017482">
    <property type="entry name" value="Lambda-type_endonuclease"/>
</dbReference>